<keyword evidence="1" id="KW-0472">Membrane</keyword>
<dbReference type="Proteomes" id="UP000818624">
    <property type="component" value="Chromosome 3"/>
</dbReference>
<feature type="transmembrane region" description="Helical" evidence="1">
    <location>
        <begin position="21"/>
        <end position="40"/>
    </location>
</feature>
<keyword evidence="4" id="KW-1185">Reference proteome</keyword>
<dbReference type="EMBL" id="CP046236">
    <property type="protein sequence ID" value="WFD48707.1"/>
    <property type="molecule type" value="Genomic_DNA"/>
</dbReference>
<dbReference type="SUPFAM" id="SSF69593">
    <property type="entry name" value="Glycerol-3-phosphate (1)-acyltransferase"/>
    <property type="match status" value="1"/>
</dbReference>
<dbReference type="SMART" id="SM00563">
    <property type="entry name" value="PlsC"/>
    <property type="match status" value="1"/>
</dbReference>
<keyword evidence="1" id="KW-1133">Transmembrane helix</keyword>
<accession>A0ABY8EV43</accession>
<sequence>MPLQLVSPVTFQRILRACKSLFSLLLAHMFSCFAPSQIVISFGDLDGNFVDANRFAEHDADGRVVGLRFPTAGIWIGNHQIYTDWVYMWVLSVYAHLEGDFYIILKESLRKIPVLGYFMGLFNFIFLSRQWKQDKVRMRETLGAILATGTSKMALLMYPEGTNMSKNTIRKSQTYAQTHHKPVLQNVLLPHTTGLYFCAKSLQNEIANPYLLDFTIAYEGVEPGAHAYDYHSITSQLFAGVSPPEVHIHCDFVPLSTDQQPLTSPLASCPPLISALQPDDEMNAADRQAFEDWLINRWSKKDRMIARYYRDGDLVHGEKHARSQNRRSSDVFLELSLKPPSALHEAKRFLLVPFACLLAYGYYRLGRFLFCSLRT</sequence>
<dbReference type="InterPro" id="IPR002123">
    <property type="entry name" value="Plipid/glycerol_acylTrfase"/>
</dbReference>
<feature type="transmembrane region" description="Helical" evidence="1">
    <location>
        <begin position="85"/>
        <end position="105"/>
    </location>
</feature>
<gene>
    <name evidence="3" type="ORF">GLX27_003377</name>
</gene>
<proteinExistence type="predicted"/>
<protein>
    <recommendedName>
        <fullName evidence="2">Phospholipid/glycerol acyltransferase domain-containing protein</fullName>
    </recommendedName>
</protein>
<name>A0ABY8EV43_MALFU</name>
<keyword evidence="1" id="KW-0812">Transmembrane</keyword>
<evidence type="ECO:0000259" key="2">
    <source>
        <dbReference type="SMART" id="SM00563"/>
    </source>
</evidence>
<dbReference type="PANTHER" id="PTHR10983">
    <property type="entry name" value="1-ACYLGLYCEROL-3-PHOSPHATE ACYLTRANSFERASE-RELATED"/>
    <property type="match status" value="1"/>
</dbReference>
<organism evidence="3 4">
    <name type="scientific">Malassezia furfur</name>
    <name type="common">Pityriasis versicolor infection agent</name>
    <name type="synonym">Pityrosporum furfur</name>
    <dbReference type="NCBI Taxonomy" id="55194"/>
    <lineage>
        <taxon>Eukaryota</taxon>
        <taxon>Fungi</taxon>
        <taxon>Dikarya</taxon>
        <taxon>Basidiomycota</taxon>
        <taxon>Ustilaginomycotina</taxon>
        <taxon>Malasseziomycetes</taxon>
        <taxon>Malasseziales</taxon>
        <taxon>Malasseziaceae</taxon>
        <taxon>Malassezia</taxon>
    </lineage>
</organism>
<dbReference type="PANTHER" id="PTHR10983:SF16">
    <property type="entry name" value="LYSOCARDIOLIPIN ACYLTRANSFERASE 1"/>
    <property type="match status" value="1"/>
</dbReference>
<feature type="domain" description="Phospholipid/glycerol acyltransferase" evidence="2">
    <location>
        <begin position="73"/>
        <end position="196"/>
    </location>
</feature>
<evidence type="ECO:0000313" key="3">
    <source>
        <dbReference type="EMBL" id="WFD48707.1"/>
    </source>
</evidence>
<evidence type="ECO:0000256" key="1">
    <source>
        <dbReference type="SAM" id="Phobius"/>
    </source>
</evidence>
<dbReference type="CDD" id="cd07990">
    <property type="entry name" value="LPLAT_LCLAT1-like"/>
    <property type="match status" value="1"/>
</dbReference>
<evidence type="ECO:0000313" key="4">
    <source>
        <dbReference type="Proteomes" id="UP000818624"/>
    </source>
</evidence>
<dbReference type="Pfam" id="PF01553">
    <property type="entry name" value="Acyltransferase"/>
    <property type="match status" value="1"/>
</dbReference>
<feature type="transmembrane region" description="Helical" evidence="1">
    <location>
        <begin position="112"/>
        <end position="129"/>
    </location>
</feature>
<reference evidence="3 4" key="1">
    <citation type="journal article" date="2020" name="Elife">
        <title>Loss of centromere function drives karyotype evolution in closely related Malassezia species.</title>
        <authorList>
            <person name="Sankaranarayanan S.R."/>
            <person name="Ianiri G."/>
            <person name="Coelho M.A."/>
            <person name="Reza M.H."/>
            <person name="Thimmappa B.C."/>
            <person name="Ganguly P."/>
            <person name="Vadnala R.N."/>
            <person name="Sun S."/>
            <person name="Siddharthan R."/>
            <person name="Tellgren-Roth C."/>
            <person name="Dawson T.L."/>
            <person name="Heitman J."/>
            <person name="Sanyal K."/>
        </authorList>
    </citation>
    <scope>NUCLEOTIDE SEQUENCE [LARGE SCALE GENOMIC DNA]</scope>
    <source>
        <strain evidence="3">CBS14141</strain>
    </source>
</reference>